<keyword evidence="2" id="KW-1185">Reference proteome</keyword>
<reference evidence="1 2" key="1">
    <citation type="submission" date="2018-09" db="EMBL/GenBank/DDBJ databases">
        <authorList>
            <person name="You S."/>
        </authorList>
    </citation>
    <scope>NUCLEOTIDE SEQUENCE [LARGE SCALE GENOMIC DNA]</scope>
</reference>
<sequence length="157" mass="18202">MKDSCKRMTAGQFIKKHGDLSTVFNMIVSDYYGNDIQALEANIKNKEKGGDRVIIFDKMLECIESVNPTFKKMPKAQQDPIRREYSRLMWERRRKLVNDWKSNESYVEPPVNNDFSGLEELLVENTDQDQVTSIINAAKQNDAKKVVIEGDRVEVHF</sequence>
<proteinExistence type="predicted"/>
<dbReference type="GeneID" id="55007299"/>
<organism evidence="1 2">
    <name type="scientific">Synechococcus phage S-P4</name>
    <dbReference type="NCBI Taxonomy" id="2484640"/>
    <lineage>
        <taxon>Viruses</taxon>
        <taxon>Duplodnaviria</taxon>
        <taxon>Heunggongvirae</taxon>
        <taxon>Uroviricota</taxon>
        <taxon>Caudoviricetes</taxon>
        <taxon>Pantevenvirales</taxon>
        <taxon>Kyanoviridae</taxon>
        <taxon>Leucotheavirus</taxon>
        <taxon>Leucotheavirus sp4</taxon>
    </lineage>
</organism>
<dbReference type="Proteomes" id="UP000281181">
    <property type="component" value="Segment"/>
</dbReference>
<evidence type="ECO:0000313" key="2">
    <source>
        <dbReference type="Proteomes" id="UP000281181"/>
    </source>
</evidence>
<dbReference type="EMBL" id="MH920639">
    <property type="protein sequence ID" value="AYR01880.1"/>
    <property type="molecule type" value="Genomic_DNA"/>
</dbReference>
<evidence type="ECO:0000313" key="1">
    <source>
        <dbReference type="EMBL" id="AYR01880.1"/>
    </source>
</evidence>
<protein>
    <submittedName>
        <fullName evidence="1">Uncharacterized protein</fullName>
    </submittedName>
</protein>
<accession>A0A3G3M5U4</accession>
<dbReference type="KEGG" id="vg:55007299"/>
<name>A0A3G3M5U4_9CAUD</name>
<dbReference type="RefSeq" id="YP_009816065.1">
    <property type="nucleotide sequence ID" value="NC_048102.1"/>
</dbReference>